<evidence type="ECO:0000313" key="3">
    <source>
        <dbReference type="Proteomes" id="UP001165065"/>
    </source>
</evidence>
<dbReference type="Proteomes" id="UP001165065">
    <property type="component" value="Unassembled WGS sequence"/>
</dbReference>
<organism evidence="2 3">
    <name type="scientific">Triparma columacea</name>
    <dbReference type="NCBI Taxonomy" id="722753"/>
    <lineage>
        <taxon>Eukaryota</taxon>
        <taxon>Sar</taxon>
        <taxon>Stramenopiles</taxon>
        <taxon>Ochrophyta</taxon>
        <taxon>Bolidophyceae</taxon>
        <taxon>Parmales</taxon>
        <taxon>Triparmaceae</taxon>
        <taxon>Triparma</taxon>
    </lineage>
</organism>
<feature type="transmembrane region" description="Helical" evidence="1">
    <location>
        <begin position="97"/>
        <end position="121"/>
    </location>
</feature>
<keyword evidence="1" id="KW-1133">Transmembrane helix</keyword>
<keyword evidence="1" id="KW-0812">Transmembrane</keyword>
<keyword evidence="3" id="KW-1185">Reference proteome</keyword>
<feature type="transmembrane region" description="Helical" evidence="1">
    <location>
        <begin position="133"/>
        <end position="154"/>
    </location>
</feature>
<feature type="transmembrane region" description="Helical" evidence="1">
    <location>
        <begin position="58"/>
        <end position="77"/>
    </location>
</feature>
<name>A0A9W7LBL3_9STRA</name>
<feature type="transmembrane region" description="Helical" evidence="1">
    <location>
        <begin position="194"/>
        <end position="213"/>
    </location>
</feature>
<proteinExistence type="predicted"/>
<gene>
    <name evidence="2" type="ORF">TrCOL_g6389</name>
</gene>
<reference evidence="3" key="1">
    <citation type="journal article" date="2023" name="Commun. Biol.">
        <title>Genome analysis of Parmales, the sister group of diatoms, reveals the evolutionary specialization of diatoms from phago-mixotrophs to photoautotrophs.</title>
        <authorList>
            <person name="Ban H."/>
            <person name="Sato S."/>
            <person name="Yoshikawa S."/>
            <person name="Yamada K."/>
            <person name="Nakamura Y."/>
            <person name="Ichinomiya M."/>
            <person name="Sato N."/>
            <person name="Blanc-Mathieu R."/>
            <person name="Endo H."/>
            <person name="Kuwata A."/>
            <person name="Ogata H."/>
        </authorList>
    </citation>
    <scope>NUCLEOTIDE SEQUENCE [LARGE SCALE GENOMIC DNA]</scope>
</reference>
<accession>A0A9W7LBL3</accession>
<protein>
    <recommendedName>
        <fullName evidence="4">Transmembrane protein</fullName>
    </recommendedName>
</protein>
<feature type="transmembrane region" description="Helical" evidence="1">
    <location>
        <begin position="439"/>
        <end position="458"/>
    </location>
</feature>
<sequence length="549" mass="60297">MTTAAPQPGIQYPTSPAQMFYPTTSFVKAKKSTPTAGKTSKSLSSPTFRVETTQLPRLLLTALCMQAIFFAGSVSWFNDFLPNLVNSGTGEGFLSRALMAAGSHTSSFTVGCFACVFLRACLPTNLKVTRSHILTAFASLSVGYFLLCFLWFTAIVPKIFVVVNAVFPGSTLDAIKDQTRHYDILSASEIDHSLVASGSHTLSWLLGMIVLAFHHNIVSKRILQRLVAFTTVFSIAVTGANMRPSFMCAMIAIVSVLLLGLRSTASTKLNISTAVCVTLATASSLTRFSDTYNLEKKIVDFASWYFSTAMEPNLPFCEAPFAVSPWMAQGASAIAHLPFVPSILLALPTFAPDLMPSMNPNHPKYGRDVKAIRTMLWLQWWLQFYSSLGGHMMPNPRVTCNQEVCISLAFSLLFALVKFTSNEDILSWKLALGLTVTPIVMYLTIGLMPVVFISFFSAMFVGTQFKGAFERLTPHAEKCLLWTFVPTVGVLGVETFACDLLQNHVSQQFPWHFAFDILFWQVVGSALDVVIISPPGKFLTPRPEAKKAE</sequence>
<feature type="transmembrane region" description="Helical" evidence="1">
    <location>
        <begin position="244"/>
        <end position="261"/>
    </location>
</feature>
<comment type="caution">
    <text evidence="2">The sequence shown here is derived from an EMBL/GenBank/DDBJ whole genome shotgun (WGS) entry which is preliminary data.</text>
</comment>
<dbReference type="OrthoDB" id="186821at2759"/>
<evidence type="ECO:0008006" key="4">
    <source>
        <dbReference type="Google" id="ProtNLM"/>
    </source>
</evidence>
<dbReference type="AlphaFoldDB" id="A0A9W7LBL3"/>
<keyword evidence="1" id="KW-0472">Membrane</keyword>
<evidence type="ECO:0000256" key="1">
    <source>
        <dbReference type="SAM" id="Phobius"/>
    </source>
</evidence>
<dbReference type="EMBL" id="BRYA01000196">
    <property type="protein sequence ID" value="GMI43652.1"/>
    <property type="molecule type" value="Genomic_DNA"/>
</dbReference>
<evidence type="ECO:0000313" key="2">
    <source>
        <dbReference type="EMBL" id="GMI43652.1"/>
    </source>
</evidence>